<dbReference type="Proteomes" id="UP000824166">
    <property type="component" value="Unassembled WGS sequence"/>
</dbReference>
<protein>
    <submittedName>
        <fullName evidence="1">Uncharacterized protein</fullName>
    </submittedName>
</protein>
<organism evidence="1 2">
    <name type="scientific">Paenarthrobacter aromaticivorans</name>
    <dbReference type="NCBI Taxonomy" id="2849150"/>
    <lineage>
        <taxon>Bacteria</taxon>
        <taxon>Bacillati</taxon>
        <taxon>Actinomycetota</taxon>
        <taxon>Actinomycetes</taxon>
        <taxon>Micrococcales</taxon>
        <taxon>Micrococcaceae</taxon>
        <taxon>Paenarthrobacter</taxon>
    </lineage>
</organism>
<evidence type="ECO:0000313" key="1">
    <source>
        <dbReference type="EMBL" id="MBU8865289.1"/>
    </source>
</evidence>
<reference evidence="1 2" key="1">
    <citation type="submission" date="2021-06" db="EMBL/GenBank/DDBJ databases">
        <authorList>
            <person name="Jeong J.W."/>
        </authorList>
    </citation>
    <scope>NUCLEOTIDE SEQUENCE [LARGE SCALE GENOMIC DNA]</scope>
    <source>
        <strain evidence="1 2">MMS21-TAE1-1</strain>
    </source>
</reference>
<accession>A0ABS6I0Y4</accession>
<gene>
    <name evidence="1" type="ORF">KSW38_03130</name>
</gene>
<dbReference type="RefSeq" id="WP_216922587.1">
    <property type="nucleotide sequence ID" value="NZ_JAHOPC010000001.1"/>
</dbReference>
<dbReference type="EMBL" id="JAHOPC010000001">
    <property type="protein sequence ID" value="MBU8865289.1"/>
    <property type="molecule type" value="Genomic_DNA"/>
</dbReference>
<evidence type="ECO:0000313" key="2">
    <source>
        <dbReference type="Proteomes" id="UP000824166"/>
    </source>
</evidence>
<proteinExistence type="predicted"/>
<name>A0ABS6I0Y4_9MICC</name>
<keyword evidence="2" id="KW-1185">Reference proteome</keyword>
<comment type="caution">
    <text evidence="1">The sequence shown here is derived from an EMBL/GenBank/DDBJ whole genome shotgun (WGS) entry which is preliminary data.</text>
</comment>
<sequence length="250" mass="28057">MKDQRAHLKIESRSLQLRGRWRQRSEQAGWLFPGDWLVPEVEDMLKAQAEGGELQMSAKNLGASRAYHGVGVRETMQDLSAFFEAAGVPADDGSMRDLVEGWAQENERVEPFSCTDVYTGLATMAHFERLIHEMSLRPSARGRSHTIASLHLGWSEGGKLLSWETLAEMGQICRGELAAVEATAAYHRGSIHTMLTRKRESYEALFRCLQLIDGLHQGVGRRTLVEFLDFPTSPAECDRVISGLRFSQHD</sequence>